<dbReference type="EMBL" id="BAAANE010000001">
    <property type="protein sequence ID" value="GAA1618220.1"/>
    <property type="molecule type" value="Genomic_DNA"/>
</dbReference>
<protein>
    <recommendedName>
        <fullName evidence="3">DUF3558 domain-containing protein</fullName>
    </recommendedName>
</protein>
<evidence type="ECO:0008006" key="3">
    <source>
        <dbReference type="Google" id="ProtNLM"/>
    </source>
</evidence>
<evidence type="ECO:0000313" key="2">
    <source>
        <dbReference type="Proteomes" id="UP001501319"/>
    </source>
</evidence>
<keyword evidence="2" id="KW-1185">Reference proteome</keyword>
<accession>A0ABN2EXX6</accession>
<evidence type="ECO:0000313" key="1">
    <source>
        <dbReference type="EMBL" id="GAA1618220.1"/>
    </source>
</evidence>
<dbReference type="Proteomes" id="UP001501319">
    <property type="component" value="Unassembled WGS sequence"/>
</dbReference>
<gene>
    <name evidence="1" type="ORF">GCM10009744_01000</name>
</gene>
<comment type="caution">
    <text evidence="1">The sequence shown here is derived from an EMBL/GenBank/DDBJ whole genome shotgun (WGS) entry which is preliminary data.</text>
</comment>
<reference evidence="1 2" key="1">
    <citation type="journal article" date="2019" name="Int. J. Syst. Evol. Microbiol.">
        <title>The Global Catalogue of Microorganisms (GCM) 10K type strain sequencing project: providing services to taxonomists for standard genome sequencing and annotation.</title>
        <authorList>
            <consortium name="The Broad Institute Genomics Platform"/>
            <consortium name="The Broad Institute Genome Sequencing Center for Infectious Disease"/>
            <person name="Wu L."/>
            <person name="Ma J."/>
        </authorList>
    </citation>
    <scope>NUCLEOTIDE SEQUENCE [LARGE SCALE GENOMIC DNA]</scope>
    <source>
        <strain evidence="1 2">JCM 14306</strain>
    </source>
</reference>
<sequence>MTRVAAMASRLVRGTAIAAGVAALAGLGIGFAAGKPVDPKDILPARKLPADLCGRLGDVSQLLPKAPTGTPAPKLVQTGASAVRCSAKAEASTQPTHTSAELIITITPYAGKDAGAGQSPFKPDAVARQAFDRKALEVVPGRPSTKMDSRENAGGQSWNVTVLALNADVVVQVDYNAHPIERGAAEQAAQVMADRAIWESK</sequence>
<organism evidence="1 2">
    <name type="scientific">Kribbella alba</name>
    <dbReference type="NCBI Taxonomy" id="190197"/>
    <lineage>
        <taxon>Bacteria</taxon>
        <taxon>Bacillati</taxon>
        <taxon>Actinomycetota</taxon>
        <taxon>Actinomycetes</taxon>
        <taxon>Propionibacteriales</taxon>
        <taxon>Kribbellaceae</taxon>
        <taxon>Kribbella</taxon>
    </lineage>
</organism>
<proteinExistence type="predicted"/>
<name>A0ABN2EXX6_9ACTN</name>